<feature type="region of interest" description="Disordered" evidence="1">
    <location>
        <begin position="35"/>
        <end position="77"/>
    </location>
</feature>
<dbReference type="AlphaFoldDB" id="X0Y847"/>
<protein>
    <submittedName>
        <fullName evidence="2">Uncharacterized protein</fullName>
    </submittedName>
</protein>
<reference evidence="2" key="1">
    <citation type="journal article" date="2014" name="Front. Microbiol.">
        <title>High frequency of phylogenetically diverse reductive dehalogenase-homologous genes in deep subseafloor sedimentary metagenomes.</title>
        <authorList>
            <person name="Kawai M."/>
            <person name="Futagami T."/>
            <person name="Toyoda A."/>
            <person name="Takaki Y."/>
            <person name="Nishi S."/>
            <person name="Hori S."/>
            <person name="Arai W."/>
            <person name="Tsubouchi T."/>
            <person name="Morono Y."/>
            <person name="Uchiyama I."/>
            <person name="Ito T."/>
            <person name="Fujiyama A."/>
            <person name="Inagaki F."/>
            <person name="Takami H."/>
        </authorList>
    </citation>
    <scope>NUCLEOTIDE SEQUENCE</scope>
    <source>
        <strain evidence="2">Expedition CK06-06</strain>
    </source>
</reference>
<gene>
    <name evidence="2" type="ORF">S01H1_80063</name>
</gene>
<proteinExistence type="predicted"/>
<evidence type="ECO:0000256" key="1">
    <source>
        <dbReference type="SAM" id="MobiDB-lite"/>
    </source>
</evidence>
<dbReference type="EMBL" id="BARS01054029">
    <property type="protein sequence ID" value="GAG44903.1"/>
    <property type="molecule type" value="Genomic_DNA"/>
</dbReference>
<comment type="caution">
    <text evidence="2">The sequence shown here is derived from an EMBL/GenBank/DDBJ whole genome shotgun (WGS) entry which is preliminary data.</text>
</comment>
<sequence length="77" mass="8047">SLWTDCRLIDPCSSALESRRREAKGKSEWETALLKDMGSASRAGGLPSLGTPPRQDPACSPPGLPGLVDAPTITNGV</sequence>
<name>X0Y847_9ZZZZ</name>
<feature type="non-terminal residue" evidence="2">
    <location>
        <position position="1"/>
    </location>
</feature>
<organism evidence="2">
    <name type="scientific">marine sediment metagenome</name>
    <dbReference type="NCBI Taxonomy" id="412755"/>
    <lineage>
        <taxon>unclassified sequences</taxon>
        <taxon>metagenomes</taxon>
        <taxon>ecological metagenomes</taxon>
    </lineage>
</organism>
<evidence type="ECO:0000313" key="2">
    <source>
        <dbReference type="EMBL" id="GAG44903.1"/>
    </source>
</evidence>
<accession>X0Y847</accession>